<name>B6K6T9_SCHJY</name>
<dbReference type="EMBL" id="KE651167">
    <property type="protein sequence ID" value="EEB09243.2"/>
    <property type="molecule type" value="Genomic_DNA"/>
</dbReference>
<dbReference type="AlphaFoldDB" id="B6K6T9"/>
<accession>B6K6T9</accession>
<dbReference type="JaponicusDB" id="SJAG_04428">
    <property type="gene designation" value="pex22"/>
</dbReference>
<reference evidence="1 3" key="1">
    <citation type="journal article" date="2011" name="Science">
        <title>Comparative functional genomics of the fission yeasts.</title>
        <authorList>
            <person name="Rhind N."/>
            <person name="Chen Z."/>
            <person name="Yassour M."/>
            <person name="Thompson D.A."/>
            <person name="Haas B.J."/>
            <person name="Habib N."/>
            <person name="Wapinski I."/>
            <person name="Roy S."/>
            <person name="Lin M.F."/>
            <person name="Heiman D.I."/>
            <person name="Young S.K."/>
            <person name="Furuya K."/>
            <person name="Guo Y."/>
            <person name="Pidoux A."/>
            <person name="Chen H.M."/>
            <person name="Robbertse B."/>
            <person name="Goldberg J.M."/>
            <person name="Aoki K."/>
            <person name="Bayne E.H."/>
            <person name="Berlin A.M."/>
            <person name="Desjardins C.A."/>
            <person name="Dobbs E."/>
            <person name="Dukaj L."/>
            <person name="Fan L."/>
            <person name="FitzGerald M.G."/>
            <person name="French C."/>
            <person name="Gujja S."/>
            <person name="Hansen K."/>
            <person name="Keifenheim D."/>
            <person name="Levin J.Z."/>
            <person name="Mosher R.A."/>
            <person name="Mueller C.A."/>
            <person name="Pfiffner J."/>
            <person name="Priest M."/>
            <person name="Russ C."/>
            <person name="Smialowska A."/>
            <person name="Swoboda P."/>
            <person name="Sykes S.M."/>
            <person name="Vaughn M."/>
            <person name="Vengrova S."/>
            <person name="Yoder R."/>
            <person name="Zeng Q."/>
            <person name="Allshire R."/>
            <person name="Baulcombe D."/>
            <person name="Birren B.W."/>
            <person name="Brown W."/>
            <person name="Ekwall K."/>
            <person name="Kellis M."/>
            <person name="Leatherwood J."/>
            <person name="Levin H."/>
            <person name="Margalit H."/>
            <person name="Martienssen R."/>
            <person name="Nieduszynski C.A."/>
            <person name="Spatafora J.W."/>
            <person name="Friedman N."/>
            <person name="Dalgaard J.Z."/>
            <person name="Baumann P."/>
            <person name="Niki H."/>
            <person name="Regev A."/>
            <person name="Nusbaum C."/>
        </authorList>
    </citation>
    <scope>NUCLEOTIDE SEQUENCE [LARGE SCALE GENOMIC DNA]</scope>
    <source>
        <strain evidence="3">yFS275 / FY16936</strain>
    </source>
</reference>
<dbReference type="RefSeq" id="XP_002175536.2">
    <property type="nucleotide sequence ID" value="XM_002175500.2"/>
</dbReference>
<dbReference type="Proteomes" id="UP000001744">
    <property type="component" value="Unassembled WGS sequence"/>
</dbReference>
<dbReference type="GeneID" id="7050245"/>
<sequence>MIPRKQTLGVRSTSITKNLTNYMMNSIKSCTRQKWLLLGASVIAAVALVIASRRLRVSSNHPQQKRSVLTIVDKNSRLSTIEKCYDKSALFLIYLMSPEMLKLQPVLEKLVEHPSRVLRCNRMENIIPLLRHMDVDELVWSAEWPEELKPGCSRYVKTISNAPTAHN</sequence>
<evidence type="ECO:0000313" key="2">
    <source>
        <dbReference type="JaponicusDB" id="SJAG_04428"/>
    </source>
</evidence>
<dbReference type="HOGENOM" id="CLU_1595501_0_0_1"/>
<evidence type="ECO:0000313" key="1">
    <source>
        <dbReference type="EMBL" id="EEB09243.2"/>
    </source>
</evidence>
<evidence type="ECO:0000313" key="3">
    <source>
        <dbReference type="Proteomes" id="UP000001744"/>
    </source>
</evidence>
<evidence type="ECO:0008006" key="4">
    <source>
        <dbReference type="Google" id="ProtNLM"/>
    </source>
</evidence>
<gene>
    <name evidence="2" type="primary">pex22</name>
    <name evidence="1" type="ORF">SJAG_04428</name>
</gene>
<keyword evidence="3" id="KW-1185">Reference proteome</keyword>
<organism evidence="1 3">
    <name type="scientific">Schizosaccharomyces japonicus (strain yFS275 / FY16936)</name>
    <name type="common">Fission yeast</name>
    <dbReference type="NCBI Taxonomy" id="402676"/>
    <lineage>
        <taxon>Eukaryota</taxon>
        <taxon>Fungi</taxon>
        <taxon>Dikarya</taxon>
        <taxon>Ascomycota</taxon>
        <taxon>Taphrinomycotina</taxon>
        <taxon>Schizosaccharomycetes</taxon>
        <taxon>Schizosaccharomycetales</taxon>
        <taxon>Schizosaccharomycetaceae</taxon>
        <taxon>Schizosaccharomyces</taxon>
    </lineage>
</organism>
<protein>
    <recommendedName>
        <fullName evidence="4">Peroxisome assembly protein 22</fullName>
    </recommendedName>
</protein>
<dbReference type="VEuPathDB" id="FungiDB:SJAG_04428"/>
<proteinExistence type="predicted"/>